<protein>
    <recommendedName>
        <fullName evidence="1">A-factor biosynthesis hotdog domain-containing protein</fullName>
    </recommendedName>
</protein>
<feature type="domain" description="A-factor biosynthesis hotdog" evidence="1">
    <location>
        <begin position="204"/>
        <end position="327"/>
    </location>
</feature>
<evidence type="ECO:0000313" key="3">
    <source>
        <dbReference type="Proteomes" id="UP001108029"/>
    </source>
</evidence>
<proteinExistence type="predicted"/>
<dbReference type="Pfam" id="PF03756">
    <property type="entry name" value="AfsA"/>
    <property type="match status" value="2"/>
</dbReference>
<accession>A0A9Q3VU61</accession>
<evidence type="ECO:0000313" key="2">
    <source>
        <dbReference type="EMBL" id="MCD9878212.1"/>
    </source>
</evidence>
<gene>
    <name evidence="2" type="ORF">LJ657_32275</name>
</gene>
<dbReference type="EMBL" id="JAJSBI010000020">
    <property type="protein sequence ID" value="MCD9878212.1"/>
    <property type="molecule type" value="Genomic_DNA"/>
</dbReference>
<organism evidence="2 3">
    <name type="scientific">Streptomyces guryensis</name>
    <dbReference type="NCBI Taxonomy" id="2886947"/>
    <lineage>
        <taxon>Bacteria</taxon>
        <taxon>Bacillati</taxon>
        <taxon>Actinomycetota</taxon>
        <taxon>Actinomycetes</taxon>
        <taxon>Kitasatosporales</taxon>
        <taxon>Streptomycetaceae</taxon>
        <taxon>Streptomyces</taxon>
    </lineage>
</organism>
<name>A0A9Q3VU61_9ACTN</name>
<dbReference type="Proteomes" id="UP001108029">
    <property type="component" value="Unassembled WGS sequence"/>
</dbReference>
<sequence>MSVLSQVEPVQAAEAAQILSTQRTLSRRLVHRSAISEVFLTDFQSVDENTFRAAAQLPPRHFYYGDHTARPAMHDPLAVFESVRQMLLCAMHLQHDAGHDTKSITATASLEITDPGPLRDRGALDLLLLGSVKLARNYQDAISRVVHKVRVMAGGRQVGVVTVDTAQRPDAVYEKLRMSHRATPPPMSSAMPVRTDGAAPPPRLVGREQAENVVLENADVTDGAVSARLRVPTAHPSMFEHAQDHVPGPVMMEAARQAALLLAADGQGPSPAGCYPQYMDAEYLRFAELDSDITVVTRRVPDPVAGGLRTETAFVQQDETVARMRVRLAAADTTGAGHAV</sequence>
<comment type="caution">
    <text evidence="2">The sequence shown here is derived from an EMBL/GenBank/DDBJ whole genome shotgun (WGS) entry which is preliminary data.</text>
</comment>
<dbReference type="AlphaFoldDB" id="A0A9Q3VU61"/>
<reference evidence="2" key="1">
    <citation type="submission" date="2021-12" db="EMBL/GenBank/DDBJ databases">
        <authorList>
            <person name="Lee J.-H."/>
            <person name="Kim S.-B."/>
        </authorList>
    </citation>
    <scope>NUCLEOTIDE SEQUENCE</scope>
    <source>
        <strain evidence="2">NR30</strain>
    </source>
</reference>
<dbReference type="InterPro" id="IPR005509">
    <property type="entry name" value="AfsA_hotdog_dom"/>
</dbReference>
<feature type="domain" description="A-factor biosynthesis hotdog" evidence="1">
    <location>
        <begin position="29"/>
        <end position="120"/>
    </location>
</feature>
<evidence type="ECO:0000259" key="1">
    <source>
        <dbReference type="Pfam" id="PF03756"/>
    </source>
</evidence>
<keyword evidence="3" id="KW-1185">Reference proteome</keyword>
<dbReference type="RefSeq" id="WP_232652437.1">
    <property type="nucleotide sequence ID" value="NZ_JAJSBI010000020.1"/>
</dbReference>